<reference evidence="1" key="1">
    <citation type="submission" date="2021-01" db="EMBL/GenBank/DDBJ databases">
        <title>Whole genome shotgun sequence of Virgisporangium aliadipatigenens NBRC 105644.</title>
        <authorList>
            <person name="Komaki H."/>
            <person name="Tamura T."/>
        </authorList>
    </citation>
    <scope>NUCLEOTIDE SEQUENCE</scope>
    <source>
        <strain evidence="1">NBRC 105644</strain>
    </source>
</reference>
<gene>
    <name evidence="1" type="ORF">Val02_32600</name>
</gene>
<accession>A0A8J4DQ98</accession>
<evidence type="ECO:0000313" key="2">
    <source>
        <dbReference type="Proteomes" id="UP000619260"/>
    </source>
</evidence>
<dbReference type="AlphaFoldDB" id="A0A8J4DQ98"/>
<organism evidence="1 2">
    <name type="scientific">Virgisporangium aliadipatigenens</name>
    <dbReference type="NCBI Taxonomy" id="741659"/>
    <lineage>
        <taxon>Bacteria</taxon>
        <taxon>Bacillati</taxon>
        <taxon>Actinomycetota</taxon>
        <taxon>Actinomycetes</taxon>
        <taxon>Micromonosporales</taxon>
        <taxon>Micromonosporaceae</taxon>
        <taxon>Virgisporangium</taxon>
    </lineage>
</organism>
<comment type="caution">
    <text evidence="1">The sequence shown here is derived from an EMBL/GenBank/DDBJ whole genome shotgun (WGS) entry which is preliminary data.</text>
</comment>
<keyword evidence="2" id="KW-1185">Reference proteome</keyword>
<dbReference type="RefSeq" id="WP_203899909.1">
    <property type="nucleotide sequence ID" value="NZ_BOPF01000010.1"/>
</dbReference>
<dbReference type="EMBL" id="BOPF01000010">
    <property type="protein sequence ID" value="GIJ46374.1"/>
    <property type="molecule type" value="Genomic_DNA"/>
</dbReference>
<sequence length="258" mass="28605">MALHINRTAELGSIREVLGRKDPAAHFIAVEAGENMGKTAMQIELLQNESIDARRVRIDLEGLTSIDSILSALAAQLRAVGIRTDKYAMRLEELVAPPRVDIRRVRLRQTSLRISSNSYQDAVSRREILLEQLVADLQADCRKSTLILVDSYDRVGEECRSWLPQVFVPRLMTVPRLVLVVAGRETRRLTDSQGRATVLQLPPFRSKHVADWMRALAATYPPTTLEAVAGALCFVGQGNPADIGGILAGLKCLEWKCP</sequence>
<dbReference type="Proteomes" id="UP000619260">
    <property type="component" value="Unassembled WGS sequence"/>
</dbReference>
<dbReference type="Gene3D" id="3.40.50.300">
    <property type="entry name" value="P-loop containing nucleotide triphosphate hydrolases"/>
    <property type="match status" value="1"/>
</dbReference>
<proteinExistence type="predicted"/>
<dbReference type="InterPro" id="IPR027417">
    <property type="entry name" value="P-loop_NTPase"/>
</dbReference>
<name>A0A8J4DQ98_9ACTN</name>
<evidence type="ECO:0000313" key="1">
    <source>
        <dbReference type="EMBL" id="GIJ46374.1"/>
    </source>
</evidence>
<protein>
    <submittedName>
        <fullName evidence="1">Uncharacterized protein</fullName>
    </submittedName>
</protein>